<dbReference type="Gene3D" id="3.10.180.10">
    <property type="entry name" value="2,3-Dihydroxybiphenyl 1,2-Dioxygenase, domain 1"/>
    <property type="match status" value="1"/>
</dbReference>
<dbReference type="AlphaFoldDB" id="A0A5S4YUV2"/>
<protein>
    <recommendedName>
        <fullName evidence="3">Glyoxalase-like domain-containing protein</fullName>
    </recommendedName>
</protein>
<comment type="caution">
    <text evidence="1">The sequence shown here is derived from an EMBL/GenBank/DDBJ whole genome shotgun (WGS) entry which is preliminary data.</text>
</comment>
<dbReference type="InterPro" id="IPR029068">
    <property type="entry name" value="Glyas_Bleomycin-R_OHBP_Dase"/>
</dbReference>
<dbReference type="SUPFAM" id="SSF54593">
    <property type="entry name" value="Glyoxalase/Bleomycin resistance protein/Dihydroxybiphenyl dioxygenase"/>
    <property type="match status" value="1"/>
</dbReference>
<evidence type="ECO:0000313" key="2">
    <source>
        <dbReference type="Proteomes" id="UP000324797"/>
    </source>
</evidence>
<reference evidence="1 2" key="1">
    <citation type="submission" date="2019-08" db="EMBL/GenBank/DDBJ databases">
        <title>Bradyrhizobium hipponensis sp. nov., a rhizobium isolated from a Lupinus angustifolius root nodule in Tunisia.</title>
        <authorList>
            <person name="Off K."/>
            <person name="Rejili M."/>
            <person name="Mars M."/>
            <person name="Brachmann A."/>
            <person name="Marin M."/>
        </authorList>
    </citation>
    <scope>NUCLEOTIDE SEQUENCE [LARGE SCALE GENOMIC DNA]</scope>
    <source>
        <strain evidence="2">aSej3</strain>
    </source>
</reference>
<accession>A0A5S4YUV2</accession>
<proteinExistence type="predicted"/>
<dbReference type="EMBL" id="VSTH01000079">
    <property type="protein sequence ID" value="TYO64109.1"/>
    <property type="molecule type" value="Genomic_DNA"/>
</dbReference>
<dbReference type="Proteomes" id="UP000324797">
    <property type="component" value="Unassembled WGS sequence"/>
</dbReference>
<evidence type="ECO:0008006" key="3">
    <source>
        <dbReference type="Google" id="ProtNLM"/>
    </source>
</evidence>
<organism evidence="1 2">
    <name type="scientific">Bradyrhizobium hipponense</name>
    <dbReference type="NCBI Taxonomy" id="2605638"/>
    <lineage>
        <taxon>Bacteria</taxon>
        <taxon>Pseudomonadati</taxon>
        <taxon>Pseudomonadota</taxon>
        <taxon>Alphaproteobacteria</taxon>
        <taxon>Hyphomicrobiales</taxon>
        <taxon>Nitrobacteraceae</taxon>
        <taxon>Bradyrhizobium</taxon>
    </lineage>
</organism>
<keyword evidence="2" id="KW-1185">Reference proteome</keyword>
<gene>
    <name evidence="1" type="ORF">FXV83_23860</name>
</gene>
<evidence type="ECO:0000313" key="1">
    <source>
        <dbReference type="EMBL" id="TYO64109.1"/>
    </source>
</evidence>
<sequence>MTMAPYMRLRQICLVAPQLEPVISDIARIMGLAVCYRDGNVAKYGLENALLPVDTILLEVVAPFQDGTAAGRFIEKTGGRGGYMAIFCCNDPDERGRNANALGVRTANLIDHAPYHGVQLHPRDCRAAFIEFNHTDGSDDILGPYPPAGPDWQKFIRKDVTQALTGVEMQSPDPTGLAEHWGRIIGVVPTVAAGGEAELKLPNAVFRFVKGGSEIMSALEFRVADVTSVRHAAKARGYAVAGNEFLLGGVTFRIGA</sequence>
<name>A0A5S4YUV2_9BRAD</name>